<dbReference type="EMBL" id="AXDT01000242">
    <property type="protein sequence ID" value="ERT10969.1"/>
    <property type="molecule type" value="Genomic_DNA"/>
</dbReference>
<name>U7QSM9_PHOTE</name>
<organism evidence="1 2">
    <name type="scientific">Photorhabdus temperata J3</name>
    <dbReference type="NCBI Taxonomy" id="1389415"/>
    <lineage>
        <taxon>Bacteria</taxon>
        <taxon>Pseudomonadati</taxon>
        <taxon>Pseudomonadota</taxon>
        <taxon>Gammaproteobacteria</taxon>
        <taxon>Enterobacterales</taxon>
        <taxon>Morganellaceae</taxon>
        <taxon>Photorhabdus</taxon>
    </lineage>
</organism>
<evidence type="ECO:0000313" key="2">
    <source>
        <dbReference type="Proteomes" id="UP000017133"/>
    </source>
</evidence>
<protein>
    <submittedName>
        <fullName evidence="1">Uncharacterized protein</fullName>
    </submittedName>
</protein>
<gene>
    <name evidence="1" type="ORF">O185_21840</name>
</gene>
<dbReference type="PATRIC" id="fig|1389415.4.peg.4366"/>
<reference evidence="1 2" key="1">
    <citation type="submission" date="2013-10" db="EMBL/GenBank/DDBJ databases">
        <title>Whole Genome Shotgun Sequence of Photorhabdus temperata J3.</title>
        <authorList>
            <person name="Park G.-S."/>
            <person name="Hong S.-J."/>
            <person name="Shin J.-H."/>
        </authorList>
    </citation>
    <scope>NUCLEOTIDE SEQUENCE [LARGE SCALE GENOMIC DNA]</scope>
    <source>
        <strain evidence="1 2">J3</strain>
    </source>
</reference>
<proteinExistence type="predicted"/>
<dbReference type="Proteomes" id="UP000017133">
    <property type="component" value="Unassembled WGS sequence"/>
</dbReference>
<dbReference type="AlphaFoldDB" id="U7QSM9"/>
<feature type="non-terminal residue" evidence="1">
    <location>
        <position position="1"/>
    </location>
</feature>
<keyword evidence="2" id="KW-1185">Reference proteome</keyword>
<comment type="caution">
    <text evidence="1">The sequence shown here is derived from an EMBL/GenBank/DDBJ whole genome shotgun (WGS) entry which is preliminary data.</text>
</comment>
<sequence length="62" mass="7083">GPFSLDEWEPELMFEVKACLLKLLRMKAQRSEHDKANMAQRRETLLAELVAIDPIRAAVLCS</sequence>
<accession>U7QSM9</accession>
<evidence type="ECO:0000313" key="1">
    <source>
        <dbReference type="EMBL" id="ERT10969.1"/>
    </source>
</evidence>